<evidence type="ECO:0000256" key="1">
    <source>
        <dbReference type="SAM" id="MobiDB-lite"/>
    </source>
</evidence>
<dbReference type="AlphaFoldDB" id="A0A6N3X9N5"/>
<dbReference type="EMBL" id="JXUO01000063">
    <property type="protein sequence ID" value="KKZ15133.1"/>
    <property type="molecule type" value="Genomic_DNA"/>
</dbReference>
<reference evidence="2 3" key="1">
    <citation type="submission" date="2015-01" db="EMBL/GenBank/DDBJ databases">
        <title>Lifestyle Evolution in Cyanobacterial Symbionts of Sponges.</title>
        <authorList>
            <person name="Burgsdorf I."/>
            <person name="Slaby B.M."/>
            <person name="Handley K.M."/>
            <person name="Haber M."/>
            <person name="Blom J."/>
            <person name="Marshall C.W."/>
            <person name="Gilbert J.A."/>
            <person name="Hentschel U."/>
            <person name="Steindler L."/>
        </authorList>
    </citation>
    <scope>NUCLEOTIDE SEQUENCE [LARGE SCALE GENOMIC DNA]</scope>
    <source>
        <strain evidence="2">142</strain>
    </source>
</reference>
<accession>A0A6N3X9N5</accession>
<proteinExistence type="predicted"/>
<evidence type="ECO:0000313" key="3">
    <source>
        <dbReference type="Proteomes" id="UP000035054"/>
    </source>
</evidence>
<gene>
    <name evidence="2" type="ORF">TH68_02045</name>
</gene>
<protein>
    <submittedName>
        <fullName evidence="2">Uncharacterized protein</fullName>
    </submittedName>
</protein>
<name>A0A6N3X9N5_9SYNE</name>
<dbReference type="Proteomes" id="UP000035054">
    <property type="component" value="Unassembled WGS sequence"/>
</dbReference>
<organism evidence="2 3">
    <name type="scientific">Candidatus Synechococcus spongiarum 142</name>
    <dbReference type="NCBI Taxonomy" id="1608213"/>
    <lineage>
        <taxon>Bacteria</taxon>
        <taxon>Bacillati</taxon>
        <taxon>Cyanobacteriota</taxon>
        <taxon>Cyanophyceae</taxon>
        <taxon>Synechococcales</taxon>
        <taxon>Synechococcaceae</taxon>
        <taxon>Synechococcus</taxon>
    </lineage>
</organism>
<sequence length="66" mass="7005">MKDGLPSLNHPSPRLRGAAWPWRQGSHGCSVGNQKGKEESSPLAIPIATKEALLPPTQGALRASSY</sequence>
<feature type="region of interest" description="Disordered" evidence="1">
    <location>
        <begin position="1"/>
        <end position="41"/>
    </location>
</feature>
<evidence type="ECO:0000313" key="2">
    <source>
        <dbReference type="EMBL" id="KKZ15133.1"/>
    </source>
</evidence>
<comment type="caution">
    <text evidence="2">The sequence shown here is derived from an EMBL/GenBank/DDBJ whole genome shotgun (WGS) entry which is preliminary data.</text>
</comment>